<keyword evidence="5 12" id="KW-0812">Transmembrane</keyword>
<accession>A0A915PNF1</accession>
<dbReference type="InterPro" id="IPR000990">
    <property type="entry name" value="Innexin"/>
</dbReference>
<keyword evidence="8 12" id="KW-1133">Transmembrane helix</keyword>
<reference evidence="15" key="1">
    <citation type="submission" date="2022-11" db="UniProtKB">
        <authorList>
            <consortium name="WormBaseParasite"/>
        </authorList>
    </citation>
    <scope>IDENTIFICATION</scope>
</reference>
<keyword evidence="9 12" id="KW-0406">Ion transport</keyword>
<sequence length="400" mass="46017">MLCASTIYEGDGTVYGKLLLGSEYLLGTISGVKTYATDIERWEDSLIKTIVMNIKTSLKDLIPHRLDDRERRQIGYYQWVPFALAIAAIMFHMPSTVWRILSTQSGLNMSLVIQLASQDQNVDPLIRDHSVEVLTRHIDDALKYQRDYGSRNKSVYLFAVLKLGKIYGAYVSVVYLFVKSLHLCNVLLQFIMLNNFLETSNYPFFGGHVLYDLIMGREWRDSGRFPRVTLCDFEIRVLGNVHRHTVQCVLVVNMLTEKIFLFLWLWLLLLSFGTAINMIIWTLSLSLAEWRHAFVTKFLECESNQTHRFVHHFLRPDGVFILHMIASHGGNIVCARLTESLWMKFLQRSGKLTVFDVEKAVCAEERSNSKNGNKQVDEGSWREPTLPPPMPLLPTSTQFV</sequence>
<comment type="caution">
    <text evidence="12">Lacks conserved residue(s) required for the propagation of feature annotation.</text>
</comment>
<dbReference type="GO" id="GO:0005243">
    <property type="term" value="F:gap junction channel activity"/>
    <property type="evidence" value="ECO:0007669"/>
    <property type="project" value="TreeGrafter"/>
</dbReference>
<keyword evidence="6" id="KW-0303">Gap junction</keyword>
<dbReference type="GO" id="GO:0005921">
    <property type="term" value="C:gap junction"/>
    <property type="evidence" value="ECO:0007669"/>
    <property type="project" value="UniProtKB-SubCell"/>
</dbReference>
<evidence type="ECO:0000256" key="10">
    <source>
        <dbReference type="ARBA" id="ARBA00023136"/>
    </source>
</evidence>
<keyword evidence="14" id="KW-1185">Reference proteome</keyword>
<keyword evidence="11 12" id="KW-0407">Ion channel</keyword>
<dbReference type="WBParaSite" id="sdigi.contig272.g6926.t1">
    <property type="protein sequence ID" value="sdigi.contig272.g6926.t1"/>
    <property type="gene ID" value="sdigi.contig272.g6926"/>
</dbReference>
<dbReference type="GO" id="GO:0005886">
    <property type="term" value="C:plasma membrane"/>
    <property type="evidence" value="ECO:0007669"/>
    <property type="project" value="UniProtKB-SubCell"/>
</dbReference>
<keyword evidence="7" id="KW-0965">Cell junction</keyword>
<evidence type="ECO:0000256" key="9">
    <source>
        <dbReference type="ARBA" id="ARBA00023065"/>
    </source>
</evidence>
<dbReference type="PRINTS" id="PR01262">
    <property type="entry name" value="INNEXIN"/>
</dbReference>
<keyword evidence="4" id="KW-1003">Cell membrane</keyword>
<keyword evidence="10 12" id="KW-0472">Membrane</keyword>
<keyword evidence="3 12" id="KW-0813">Transport</keyword>
<evidence type="ECO:0000256" key="5">
    <source>
        <dbReference type="ARBA" id="ARBA00022692"/>
    </source>
</evidence>
<evidence type="ECO:0000256" key="2">
    <source>
        <dbReference type="ARBA" id="ARBA00004651"/>
    </source>
</evidence>
<comment type="subcellular location">
    <subcellularLocation>
        <location evidence="1">Cell junction</location>
        <location evidence="1">Gap junction</location>
    </subcellularLocation>
    <subcellularLocation>
        <location evidence="2 12">Cell membrane</location>
        <topology evidence="2 12">Multi-pass membrane protein</topology>
    </subcellularLocation>
</comment>
<evidence type="ECO:0000256" key="1">
    <source>
        <dbReference type="ARBA" id="ARBA00004610"/>
    </source>
</evidence>
<evidence type="ECO:0000256" key="3">
    <source>
        <dbReference type="ARBA" id="ARBA00022448"/>
    </source>
</evidence>
<name>A0A915PNF1_9BILA</name>
<proteinExistence type="inferred from homology"/>
<comment type="similarity">
    <text evidence="12">Belongs to the pannexin family.</text>
</comment>
<dbReference type="PROSITE" id="PS51013">
    <property type="entry name" value="PANNEXIN"/>
    <property type="match status" value="1"/>
</dbReference>
<organism evidence="14 15">
    <name type="scientific">Setaria digitata</name>
    <dbReference type="NCBI Taxonomy" id="48799"/>
    <lineage>
        <taxon>Eukaryota</taxon>
        <taxon>Metazoa</taxon>
        <taxon>Ecdysozoa</taxon>
        <taxon>Nematoda</taxon>
        <taxon>Chromadorea</taxon>
        <taxon>Rhabditida</taxon>
        <taxon>Spirurina</taxon>
        <taxon>Spiruromorpha</taxon>
        <taxon>Filarioidea</taxon>
        <taxon>Setariidae</taxon>
        <taxon>Setaria</taxon>
    </lineage>
</organism>
<evidence type="ECO:0000256" key="4">
    <source>
        <dbReference type="ARBA" id="ARBA00022475"/>
    </source>
</evidence>
<feature type="transmembrane region" description="Helical" evidence="12">
    <location>
        <begin position="155"/>
        <end position="178"/>
    </location>
</feature>
<dbReference type="PANTHER" id="PTHR11893:SF25">
    <property type="entry name" value="INNEXIN"/>
    <property type="match status" value="1"/>
</dbReference>
<dbReference type="Proteomes" id="UP000887581">
    <property type="component" value="Unplaced"/>
</dbReference>
<comment type="function">
    <text evidence="12">Structural component of the gap junctions.</text>
</comment>
<feature type="transmembrane region" description="Helical" evidence="12">
    <location>
        <begin position="259"/>
        <end position="283"/>
    </location>
</feature>
<evidence type="ECO:0000256" key="11">
    <source>
        <dbReference type="ARBA" id="ARBA00023303"/>
    </source>
</evidence>
<evidence type="ECO:0000313" key="15">
    <source>
        <dbReference type="WBParaSite" id="sdigi.contig272.g6926.t1"/>
    </source>
</evidence>
<feature type="region of interest" description="Disordered" evidence="13">
    <location>
        <begin position="366"/>
        <end position="400"/>
    </location>
</feature>
<evidence type="ECO:0000256" key="8">
    <source>
        <dbReference type="ARBA" id="ARBA00022989"/>
    </source>
</evidence>
<gene>
    <name evidence="12" type="primary">inx</name>
</gene>
<feature type="transmembrane region" description="Helical" evidence="12">
    <location>
        <begin position="76"/>
        <end position="101"/>
    </location>
</feature>
<evidence type="ECO:0000256" key="6">
    <source>
        <dbReference type="ARBA" id="ARBA00022868"/>
    </source>
</evidence>
<dbReference type="Pfam" id="PF00876">
    <property type="entry name" value="Innexin"/>
    <property type="match status" value="1"/>
</dbReference>
<evidence type="ECO:0000256" key="13">
    <source>
        <dbReference type="SAM" id="MobiDB-lite"/>
    </source>
</evidence>
<evidence type="ECO:0000313" key="14">
    <source>
        <dbReference type="Proteomes" id="UP000887581"/>
    </source>
</evidence>
<dbReference type="AlphaFoldDB" id="A0A915PNF1"/>
<dbReference type="PANTHER" id="PTHR11893">
    <property type="entry name" value="INNEXIN"/>
    <property type="match status" value="1"/>
</dbReference>
<evidence type="ECO:0000256" key="7">
    <source>
        <dbReference type="ARBA" id="ARBA00022949"/>
    </source>
</evidence>
<evidence type="ECO:0000256" key="12">
    <source>
        <dbReference type="RuleBase" id="RU010713"/>
    </source>
</evidence>
<dbReference type="GO" id="GO:0034220">
    <property type="term" value="P:monoatomic ion transmembrane transport"/>
    <property type="evidence" value="ECO:0007669"/>
    <property type="project" value="UniProtKB-KW"/>
</dbReference>
<protein>
    <recommendedName>
        <fullName evidence="12">Innexin</fullName>
    </recommendedName>
</protein>